<dbReference type="KEGG" id="fop:FNB79_09025"/>
<dbReference type="PANTHER" id="PTHR43167:SF1">
    <property type="entry name" value="PUTATIVE (AFU_ORTHOLOGUE AFUA_6G01830)-RELATED"/>
    <property type="match status" value="1"/>
</dbReference>
<keyword evidence="1" id="KW-0808">Transferase</keyword>
<reference evidence="1 2" key="1">
    <citation type="submission" date="2019-07" db="EMBL/GenBank/DDBJ databases">
        <title>Genome sequencing for Formosa sp. PS13.</title>
        <authorList>
            <person name="Park S.-J."/>
        </authorList>
    </citation>
    <scope>NUCLEOTIDE SEQUENCE [LARGE SCALE GENOMIC DNA]</scope>
    <source>
        <strain evidence="1 2">PS13</strain>
    </source>
</reference>
<organism evidence="1 2">
    <name type="scientific">Formosa sediminum</name>
    <dbReference type="NCBI Taxonomy" id="2594004"/>
    <lineage>
        <taxon>Bacteria</taxon>
        <taxon>Pseudomonadati</taxon>
        <taxon>Bacteroidota</taxon>
        <taxon>Flavobacteriia</taxon>
        <taxon>Flavobacteriales</taxon>
        <taxon>Flavobacteriaceae</taxon>
        <taxon>Formosa</taxon>
    </lineage>
</organism>
<dbReference type="OrthoDB" id="5464618at2"/>
<dbReference type="EMBL" id="CP041637">
    <property type="protein sequence ID" value="QDO94115.1"/>
    <property type="molecule type" value="Genomic_DNA"/>
</dbReference>
<dbReference type="AlphaFoldDB" id="A0A516GRG2"/>
<dbReference type="Gene3D" id="3.40.50.150">
    <property type="entry name" value="Vaccinia Virus protein VP39"/>
    <property type="match status" value="1"/>
</dbReference>
<name>A0A516GRG2_9FLAO</name>
<dbReference type="InterPro" id="IPR029063">
    <property type="entry name" value="SAM-dependent_MTases_sf"/>
</dbReference>
<dbReference type="GO" id="GO:0032259">
    <property type="term" value="P:methylation"/>
    <property type="evidence" value="ECO:0007669"/>
    <property type="project" value="UniProtKB-KW"/>
</dbReference>
<evidence type="ECO:0000313" key="2">
    <source>
        <dbReference type="Proteomes" id="UP000319209"/>
    </source>
</evidence>
<proteinExistence type="predicted"/>
<protein>
    <submittedName>
        <fullName evidence="1">Class I SAM-dependent methyltransferase</fullName>
    </submittedName>
</protein>
<accession>A0A516GRG2</accession>
<evidence type="ECO:0000313" key="1">
    <source>
        <dbReference type="EMBL" id="QDO94115.1"/>
    </source>
</evidence>
<dbReference type="Pfam" id="PF13578">
    <property type="entry name" value="Methyltransf_24"/>
    <property type="match status" value="1"/>
</dbReference>
<dbReference type="Proteomes" id="UP000319209">
    <property type="component" value="Chromosome"/>
</dbReference>
<dbReference type="SUPFAM" id="SSF53335">
    <property type="entry name" value="S-adenosyl-L-methionine-dependent methyltransferases"/>
    <property type="match status" value="1"/>
</dbReference>
<sequence>MFYQISQYLKFLKRSTNQHGVHSPFVYQLVTNCFYNKKTHTDYQLIAQYKSALLKQTTPLHITDLGTGSMYTKSNIRTVKSIAKHSGASLKRAKLLYRLANYFKFKNSLELGTSLGISTHAIALGHTDGQITSIEGCPNIAKFTAQTLKKNNIKNAEVLIGDFSIKIPKLKQNTFDFILFDGNHNKKATLDYFETLLPKTHNDSVFIFDDIYWTKGMTEAWETIKKHPKVTVTIDTFQYGFVFFRSEQAKEHFTIRL</sequence>
<dbReference type="PANTHER" id="PTHR43167">
    <property type="entry name" value="PUTATIVE (AFU_ORTHOLOGUE AFUA_6G01830)-RELATED"/>
    <property type="match status" value="1"/>
</dbReference>
<keyword evidence="2" id="KW-1185">Reference proteome</keyword>
<gene>
    <name evidence="1" type="ORF">FNB79_09025</name>
</gene>
<dbReference type="GO" id="GO:0008168">
    <property type="term" value="F:methyltransferase activity"/>
    <property type="evidence" value="ECO:0007669"/>
    <property type="project" value="UniProtKB-KW"/>
</dbReference>
<keyword evidence="1" id="KW-0489">Methyltransferase</keyword>